<dbReference type="EMBL" id="CAKKNE010000001">
    <property type="protein sequence ID" value="CAH0366809.1"/>
    <property type="molecule type" value="Genomic_DNA"/>
</dbReference>
<name>A0A8J2SFV2_9STRA</name>
<keyword evidence="2" id="KW-0808">Transferase</keyword>
<feature type="region of interest" description="Disordered" evidence="10">
    <location>
        <begin position="305"/>
        <end position="331"/>
    </location>
</feature>
<feature type="domain" description="Protein kinase" evidence="11">
    <location>
        <begin position="20"/>
        <end position="300"/>
    </location>
</feature>
<evidence type="ECO:0000256" key="8">
    <source>
        <dbReference type="PIRSR" id="PIRSR630616-3"/>
    </source>
</evidence>
<dbReference type="PROSITE" id="PS00107">
    <property type="entry name" value="PROTEIN_KINASE_ATP"/>
    <property type="match status" value="1"/>
</dbReference>
<feature type="cross-link" description="Glycyl lysine isopeptide (Lys-Gly) (interchain with G-Cter in SUMO2)" evidence="8">
    <location>
        <position position="149"/>
    </location>
</feature>
<evidence type="ECO:0000256" key="3">
    <source>
        <dbReference type="ARBA" id="ARBA00022741"/>
    </source>
</evidence>
<protein>
    <recommendedName>
        <fullName evidence="11">Protein kinase domain-containing protein</fullName>
    </recommendedName>
</protein>
<evidence type="ECO:0000256" key="9">
    <source>
        <dbReference type="PROSITE-ProRule" id="PRU10141"/>
    </source>
</evidence>
<keyword evidence="5 7" id="KW-0067">ATP-binding</keyword>
<dbReference type="GO" id="GO:0004674">
    <property type="term" value="F:protein serine/threonine kinase activity"/>
    <property type="evidence" value="ECO:0007669"/>
    <property type="project" value="UniProtKB-KW"/>
</dbReference>
<evidence type="ECO:0000256" key="1">
    <source>
        <dbReference type="ARBA" id="ARBA00022527"/>
    </source>
</evidence>
<dbReference type="InterPro" id="IPR008271">
    <property type="entry name" value="Ser/Thr_kinase_AS"/>
</dbReference>
<feature type="active site" description="Proton acceptor" evidence="6">
    <location>
        <position position="147"/>
    </location>
</feature>
<evidence type="ECO:0000256" key="7">
    <source>
        <dbReference type="PIRSR" id="PIRSR630616-2"/>
    </source>
</evidence>
<gene>
    <name evidence="12" type="ORF">PECAL_1P33180</name>
</gene>
<dbReference type="PROSITE" id="PS50011">
    <property type="entry name" value="PROTEIN_KINASE_DOM"/>
    <property type="match status" value="1"/>
</dbReference>
<keyword evidence="4" id="KW-0418">Kinase</keyword>
<keyword evidence="3 7" id="KW-0547">Nucleotide-binding</keyword>
<dbReference type="OrthoDB" id="193931at2759"/>
<sequence length="604" mass="65281">MATFATEVFEPLSQYDEQYTAPGDEVGRGASGVVRRATRRSDGLPVAVKTMDLRALRLAGGGGFSIARLRREVDVLRSLRHPAIVRLYGAYGDQDTVLLVMELVEGRELFDAILSRGKFDEPSARNIFSKLCQAVAYMHARNIIHRDVKPENVLVTGTNEDEVKLVDFGLSKLVAGSMVGASRAHTMVGTPSYLAPEIENMKTKTQSLDLDTLSKEEDLDLSDGIGAYDNKVDAWSLGVTLYVMLVARFPVYDRDQDGTIVGARVPDDLSPDSRRLLLRLLAADPVQRLSATDALQDPWLLPSSELALTPPASPPEKKREASSEEESTDNPMGLAHAHAALVASSALGLPPELRSAGLDYHERAVASRALATKLRGTALLVLEMIDDLKAALDARNADAAREVLGAVRRWTSDLEKECALAKKGNLAAMRRLAQAVGEEAPTEEKAPPPETPAPRLAGATASMSLDDPVPETPDAPTPSNANTPLDLKNDEVLELMLPVTADDLRPPPVARSSRPARNHLLRCLGELHVVFTRMELVWSKVEVSLDAVLKRSEALEVLLGFADTPALKGRLDVRLAKFKAFWSGLAEWDLDVAVPGIASSAAGA</sequence>
<evidence type="ECO:0000256" key="5">
    <source>
        <dbReference type="ARBA" id="ARBA00022840"/>
    </source>
</evidence>
<feature type="binding site" evidence="7 9">
    <location>
        <position position="49"/>
    </location>
    <ligand>
        <name>ATP</name>
        <dbReference type="ChEBI" id="CHEBI:30616"/>
    </ligand>
</feature>
<dbReference type="GO" id="GO:0005524">
    <property type="term" value="F:ATP binding"/>
    <property type="evidence" value="ECO:0007669"/>
    <property type="project" value="UniProtKB-UniRule"/>
</dbReference>
<evidence type="ECO:0000313" key="12">
    <source>
        <dbReference type="EMBL" id="CAH0366809.1"/>
    </source>
</evidence>
<feature type="binding site" evidence="7">
    <location>
        <begin position="151"/>
        <end position="152"/>
    </location>
    <ligand>
        <name>ATP</name>
        <dbReference type="ChEBI" id="CHEBI:30616"/>
    </ligand>
</feature>
<evidence type="ECO:0000256" key="10">
    <source>
        <dbReference type="SAM" id="MobiDB-lite"/>
    </source>
</evidence>
<dbReference type="SUPFAM" id="SSF56112">
    <property type="entry name" value="Protein kinase-like (PK-like)"/>
    <property type="match status" value="1"/>
</dbReference>
<keyword evidence="13" id="KW-1185">Reference proteome</keyword>
<reference evidence="12" key="1">
    <citation type="submission" date="2021-11" db="EMBL/GenBank/DDBJ databases">
        <authorList>
            <consortium name="Genoscope - CEA"/>
            <person name="William W."/>
        </authorList>
    </citation>
    <scope>NUCLEOTIDE SEQUENCE</scope>
</reference>
<dbReference type="InterPro" id="IPR011009">
    <property type="entry name" value="Kinase-like_dom_sf"/>
</dbReference>
<dbReference type="PANTHER" id="PTHR24350">
    <property type="entry name" value="SERINE/THREONINE-PROTEIN KINASE IAL-RELATED"/>
    <property type="match status" value="1"/>
</dbReference>
<dbReference type="Gene3D" id="1.10.510.10">
    <property type="entry name" value="Transferase(Phosphotransferase) domain 1"/>
    <property type="match status" value="1"/>
</dbReference>
<evidence type="ECO:0000259" key="11">
    <source>
        <dbReference type="PROSITE" id="PS50011"/>
    </source>
</evidence>
<dbReference type="PROSITE" id="PS00108">
    <property type="entry name" value="PROTEIN_KINASE_ST"/>
    <property type="match status" value="1"/>
</dbReference>
<feature type="binding site" evidence="7">
    <location>
        <position position="167"/>
    </location>
    <ligand>
        <name>ATP</name>
        <dbReference type="ChEBI" id="CHEBI:30616"/>
    </ligand>
</feature>
<evidence type="ECO:0000256" key="6">
    <source>
        <dbReference type="PIRSR" id="PIRSR630616-1"/>
    </source>
</evidence>
<organism evidence="12 13">
    <name type="scientific">Pelagomonas calceolata</name>
    <dbReference type="NCBI Taxonomy" id="35677"/>
    <lineage>
        <taxon>Eukaryota</taxon>
        <taxon>Sar</taxon>
        <taxon>Stramenopiles</taxon>
        <taxon>Ochrophyta</taxon>
        <taxon>Pelagophyceae</taxon>
        <taxon>Pelagomonadales</taxon>
        <taxon>Pelagomonadaceae</taxon>
        <taxon>Pelagomonas</taxon>
    </lineage>
</organism>
<comment type="caution">
    <text evidence="12">The sequence shown here is derived from an EMBL/GenBank/DDBJ whole genome shotgun (WGS) entry which is preliminary data.</text>
</comment>
<proteinExistence type="predicted"/>
<dbReference type="InterPro" id="IPR030616">
    <property type="entry name" value="Aur-like"/>
</dbReference>
<dbReference type="Proteomes" id="UP000789595">
    <property type="component" value="Unassembled WGS sequence"/>
</dbReference>
<dbReference type="InterPro" id="IPR000719">
    <property type="entry name" value="Prot_kinase_dom"/>
</dbReference>
<evidence type="ECO:0000313" key="13">
    <source>
        <dbReference type="Proteomes" id="UP000789595"/>
    </source>
</evidence>
<dbReference type="AlphaFoldDB" id="A0A8J2SFV2"/>
<keyword evidence="1" id="KW-0723">Serine/threonine-protein kinase</keyword>
<dbReference type="SMART" id="SM00220">
    <property type="entry name" value="S_TKc"/>
    <property type="match status" value="1"/>
</dbReference>
<evidence type="ECO:0000256" key="4">
    <source>
        <dbReference type="ARBA" id="ARBA00022777"/>
    </source>
</evidence>
<dbReference type="InterPro" id="IPR017441">
    <property type="entry name" value="Protein_kinase_ATP_BS"/>
</dbReference>
<dbReference type="Pfam" id="PF00069">
    <property type="entry name" value="Pkinase"/>
    <property type="match status" value="2"/>
</dbReference>
<accession>A0A8J2SFV2</accession>
<feature type="region of interest" description="Disordered" evidence="10">
    <location>
        <begin position="435"/>
        <end position="485"/>
    </location>
</feature>
<evidence type="ECO:0000256" key="2">
    <source>
        <dbReference type="ARBA" id="ARBA00022679"/>
    </source>
</evidence>